<dbReference type="PROSITE" id="PS00039">
    <property type="entry name" value="DEAD_ATP_HELICASE"/>
    <property type="match status" value="1"/>
</dbReference>
<dbReference type="InterPro" id="IPR006195">
    <property type="entry name" value="aa-tRNA-synth_II"/>
</dbReference>
<evidence type="ECO:0000313" key="20">
    <source>
        <dbReference type="Proteomes" id="UP000677054"/>
    </source>
</evidence>
<dbReference type="InterPro" id="IPR004524">
    <property type="entry name" value="Asp-tRNA-ligase_1"/>
</dbReference>
<dbReference type="InterPro" id="IPR002312">
    <property type="entry name" value="Asp/Asn-tRNA-synth_IIb"/>
</dbReference>
<evidence type="ECO:0000256" key="12">
    <source>
        <dbReference type="ARBA" id="ARBA00023146"/>
    </source>
</evidence>
<dbReference type="Proteomes" id="UP000677054">
    <property type="component" value="Unassembled WGS sequence"/>
</dbReference>
<evidence type="ECO:0000256" key="7">
    <source>
        <dbReference type="ARBA" id="ARBA00022806"/>
    </source>
</evidence>
<dbReference type="InterPro" id="IPR011545">
    <property type="entry name" value="DEAD/DEAH_box_helicase_dom"/>
</dbReference>
<feature type="compositionally biased region" description="Basic and acidic residues" evidence="15">
    <location>
        <begin position="779"/>
        <end position="791"/>
    </location>
</feature>
<dbReference type="InterPro" id="IPR001650">
    <property type="entry name" value="Helicase_C-like"/>
</dbReference>
<gene>
    <name evidence="19" type="ORF">DSTB1V02_LOCUS9145</name>
</gene>
<dbReference type="InterPro" id="IPR045864">
    <property type="entry name" value="aa-tRNA-synth_II/BPL/LPL"/>
</dbReference>
<dbReference type="SUPFAM" id="SSF52540">
    <property type="entry name" value="P-loop containing nucleoside triphosphate hydrolases"/>
    <property type="match status" value="2"/>
</dbReference>
<dbReference type="PANTHER" id="PTHR22594">
    <property type="entry name" value="ASPARTYL/LYSYL-TRNA SYNTHETASE"/>
    <property type="match status" value="1"/>
</dbReference>
<dbReference type="SUPFAM" id="SSF50249">
    <property type="entry name" value="Nucleic acid-binding proteins"/>
    <property type="match status" value="1"/>
</dbReference>
<protein>
    <recommendedName>
        <fullName evidence="21">RNA helicase</fullName>
    </recommendedName>
</protein>
<dbReference type="CDD" id="cd04317">
    <property type="entry name" value="EcAspRS_like_N"/>
    <property type="match status" value="1"/>
</dbReference>
<feature type="compositionally biased region" description="Polar residues" evidence="15">
    <location>
        <begin position="712"/>
        <end position="724"/>
    </location>
</feature>
<comment type="similarity">
    <text evidence="1">Belongs to the class-II aminoacyl-tRNA synthetase family. Type 1 subfamily.</text>
</comment>
<feature type="region of interest" description="Disordered" evidence="15">
    <location>
        <begin position="704"/>
        <end position="739"/>
    </location>
</feature>
<dbReference type="EMBL" id="LR901764">
    <property type="protein sequence ID" value="CAD7249347.1"/>
    <property type="molecule type" value="Genomic_DNA"/>
</dbReference>
<dbReference type="PRINTS" id="PR01042">
    <property type="entry name" value="TRNASYNTHASP"/>
</dbReference>
<evidence type="ECO:0000259" key="17">
    <source>
        <dbReference type="PROSITE" id="PS51192"/>
    </source>
</evidence>
<accession>A0A7R9FN44</accession>
<dbReference type="Pfam" id="PF00152">
    <property type="entry name" value="tRNA-synt_2"/>
    <property type="match status" value="1"/>
</dbReference>
<dbReference type="SUPFAM" id="SSF55681">
    <property type="entry name" value="Class II aaRS and biotin synthetases"/>
    <property type="match status" value="1"/>
</dbReference>
<dbReference type="InterPro" id="IPR000629">
    <property type="entry name" value="RNA-helicase_DEAD-box_CS"/>
</dbReference>
<evidence type="ECO:0000256" key="13">
    <source>
        <dbReference type="ARBA" id="ARBA00023274"/>
    </source>
</evidence>
<dbReference type="Pfam" id="PF00271">
    <property type="entry name" value="Helicase_C"/>
    <property type="match status" value="1"/>
</dbReference>
<evidence type="ECO:0000256" key="3">
    <source>
        <dbReference type="ARBA" id="ARBA00022490"/>
    </source>
</evidence>
<keyword evidence="3" id="KW-0963">Cytoplasm</keyword>
<evidence type="ECO:0000256" key="9">
    <source>
        <dbReference type="ARBA" id="ARBA00022884"/>
    </source>
</evidence>
<evidence type="ECO:0000313" key="19">
    <source>
        <dbReference type="EMBL" id="CAD7249347.1"/>
    </source>
</evidence>
<dbReference type="GO" id="GO:0004815">
    <property type="term" value="F:aspartate-tRNA ligase activity"/>
    <property type="evidence" value="ECO:0007669"/>
    <property type="project" value="TreeGrafter"/>
</dbReference>
<keyword evidence="13" id="KW-0687">Ribonucleoprotein</keyword>
<keyword evidence="6" id="KW-0378">Hydrolase</keyword>
<feature type="domain" description="Helicase C-terminal" evidence="18">
    <location>
        <begin position="1040"/>
        <end position="1198"/>
    </location>
</feature>
<dbReference type="InterPro" id="IPR014001">
    <property type="entry name" value="Helicase_ATP-bd"/>
</dbReference>
<evidence type="ECO:0000256" key="2">
    <source>
        <dbReference type="ARBA" id="ARBA00008910"/>
    </source>
</evidence>
<keyword evidence="5" id="KW-0547">Nucleotide-binding</keyword>
<dbReference type="CDD" id="cd18787">
    <property type="entry name" value="SF2_C_DEAD"/>
    <property type="match status" value="1"/>
</dbReference>
<evidence type="ECO:0000256" key="4">
    <source>
        <dbReference type="ARBA" id="ARBA00022598"/>
    </source>
</evidence>
<dbReference type="NCBIfam" id="TIGR00459">
    <property type="entry name" value="aspS_bact"/>
    <property type="match status" value="1"/>
</dbReference>
<dbReference type="Gene3D" id="2.40.50.140">
    <property type="entry name" value="Nucleic acid-binding proteins"/>
    <property type="match status" value="1"/>
</dbReference>
<dbReference type="PROSITE" id="PS50862">
    <property type="entry name" value="AA_TRNA_LIGASE_II"/>
    <property type="match status" value="1"/>
</dbReference>
<evidence type="ECO:0000256" key="8">
    <source>
        <dbReference type="ARBA" id="ARBA00022840"/>
    </source>
</evidence>
<dbReference type="SUPFAM" id="SSF55261">
    <property type="entry name" value="GAD domain-like"/>
    <property type="match status" value="1"/>
</dbReference>
<dbReference type="HAMAP" id="MF_00044">
    <property type="entry name" value="Asp_tRNA_synth_type1"/>
    <property type="match status" value="1"/>
</dbReference>
<evidence type="ECO:0000256" key="14">
    <source>
        <dbReference type="ARBA" id="ARBA00045518"/>
    </source>
</evidence>
<evidence type="ECO:0000256" key="15">
    <source>
        <dbReference type="SAM" id="MobiDB-lite"/>
    </source>
</evidence>
<dbReference type="InterPro" id="IPR047089">
    <property type="entry name" value="Asp-tRNA-ligase_1_N"/>
</dbReference>
<dbReference type="InterPro" id="IPR036521">
    <property type="entry name" value="SRP19-like_sf"/>
</dbReference>
<sequence length="1387" mass="156349">MGVFLLQEVLQQQRAKGISSSVPYKNKTSWKKTWSTRSHMCGELKRDHVGQQVTVCGWVQHQRMDQFLVLRDVSGILQVTVPPEMQKEKILSSLSLESVVRVSGKVERRPPGLENSAKESLRMEYRYLDLRRPQMQRNLRLRSKVLAEMRKCLIEKNGFVEVETPTLFRRTPGGAQEFIVPTQVPGKVYSLVQSPQQFKQLLMIGGIDRYFQVARCYRDEGARPDRQPEFTQLDLEMSFTDRDKVIGVTEEILISSWPKELGPVRAPFLEMTYQEALENYGTDKPDLRFASKIQDVTEALHNCGVNFIQNALNTTGGCVKCIVFPGAADYVKLWSPLKEDKELISSIIVRSKSQWKSPLNKFMNTSSKEMLTDILNVSIGDVIFLAAGPSPKILDVLGRIRLNFCQHLENSGVEVREKNAYKFLWVTHFPLFLPGDKEGEVESAHHPFTRPIKEHMDLIFKNPLKVTGEHYDLVLNGQEIAGGSMRIHEASLQRHVLEKILQVDSNQLKHLLEALDSGAPPHGGIAIGVDRLLAIMCGSSSIRDVIAFPKSHEGRDPMSGAPAIISEEEKKLYHISIIEKSDPMARPKIPQQIPMDPGQDKLANVKHWLCLYPAYLNKNKSVAEGRRIPKDKAVVDPTCLEIRDVLQAAGLDVVMENKVYPREKVKNMLHRGRVRYRLKDENNQILNPKFPDKTSVMLHAAETIPKLKSRSQRQSAGAEQSHGGQNPGAKKKPKKNKLDQQHPAFLQCTFMANRKTACLGFGCSTETIEELDRPKRKKKEEVKETDQEEKGTSSGGFGSSFISSIFDKNPEIPQISNLKNQLGLETLTLIQQQAIPHVLNGKNVLVKSQTGSGKTLVYLLPILNTLQATQPKISREQGFYAIIIVPTRELALQTYDWLLKLCPSFAWIVPGLLMGGEKRKSEKARIRRGINILVTTPGRLLDHIENTHNISFARVRWLVLDEADRLMDMGYEKDVSSIVSALNGEHTSQRQTVLLSATLTPAVERLAGLTLADPVFVEASSCSNTSAMKDSSMPSVTPSSLRHFYNPEEGKVLVFMATQDMVDYHLELFIRILQPQGLLEDEEANGLVKILKLHGNMTQKDRSAVFKEFREASAGVLLSTDVAARGLDLPKVNWIIQYNPCSSVSDYVHRVGRTARVGQRGSALVFLTPSETDYIKLLEDTLIRLEGMPMEDILSNLLTVSNNEICRGRTMEERATDLQLHFENAILQDKELHNLGVKGCVSFIRSYASYPNSVREVLCFKKLHLGHVAKSFALRDTPSELGLKSRWQGNKAREKVASKREERVRWKKTFSTRVKDGHRLPQNMTQVCEYSSGLSGIRLSEKNPSAKPRKTPEPTPLLSRPQPAWPQDLSLETQKKNWEIAVTDRVE</sequence>
<dbReference type="SMART" id="SM00490">
    <property type="entry name" value="HELICc"/>
    <property type="match status" value="1"/>
</dbReference>
<dbReference type="InterPro" id="IPR004365">
    <property type="entry name" value="NA-bd_OB_tRNA"/>
</dbReference>
<keyword evidence="10" id="KW-0648">Protein biosynthesis</keyword>
<dbReference type="GO" id="GO:0005524">
    <property type="term" value="F:ATP binding"/>
    <property type="evidence" value="ECO:0007669"/>
    <property type="project" value="UniProtKB-KW"/>
</dbReference>
<dbReference type="Pfam" id="PF01922">
    <property type="entry name" value="SRP19"/>
    <property type="match status" value="1"/>
</dbReference>
<dbReference type="GO" id="GO:0005786">
    <property type="term" value="C:signal recognition particle, endoplasmic reticulum targeting"/>
    <property type="evidence" value="ECO:0007669"/>
    <property type="project" value="UniProtKB-KW"/>
</dbReference>
<keyword evidence="11" id="KW-0733">Signal recognition particle</keyword>
<dbReference type="Pfam" id="PF01336">
    <property type="entry name" value="tRNA_anti-codon"/>
    <property type="match status" value="1"/>
</dbReference>
<dbReference type="GO" id="GO:0004386">
    <property type="term" value="F:helicase activity"/>
    <property type="evidence" value="ECO:0007669"/>
    <property type="project" value="UniProtKB-KW"/>
</dbReference>
<dbReference type="Gene3D" id="3.30.930.10">
    <property type="entry name" value="Bira Bifunctional Protein, Domain 2"/>
    <property type="match status" value="1"/>
</dbReference>
<dbReference type="InterPro" id="IPR025313">
    <property type="entry name" value="SPB4-like_CTE"/>
</dbReference>
<dbReference type="PROSITE" id="PS51194">
    <property type="entry name" value="HELICASE_CTER"/>
    <property type="match status" value="1"/>
</dbReference>
<feature type="region of interest" description="Disordered" evidence="15">
    <location>
        <begin position="1339"/>
        <end position="1366"/>
    </location>
</feature>
<reference evidence="19" key="1">
    <citation type="submission" date="2020-11" db="EMBL/GenBank/DDBJ databases">
        <authorList>
            <person name="Tran Van P."/>
        </authorList>
    </citation>
    <scope>NUCLEOTIDE SEQUENCE</scope>
</reference>
<dbReference type="Pfam" id="PF00270">
    <property type="entry name" value="DEAD"/>
    <property type="match status" value="1"/>
</dbReference>
<keyword evidence="8" id="KW-0067">ATP-binding</keyword>
<dbReference type="OrthoDB" id="439710at2759"/>
<dbReference type="Gene3D" id="3.30.1360.30">
    <property type="entry name" value="GAD-like domain"/>
    <property type="match status" value="1"/>
</dbReference>
<keyword evidence="4" id="KW-0436">Ligase</keyword>
<keyword evidence="9" id="KW-0694">RNA-binding</keyword>
<dbReference type="Gene3D" id="3.40.50.300">
    <property type="entry name" value="P-loop containing nucleotide triphosphate hydrolases"/>
    <property type="match status" value="2"/>
</dbReference>
<evidence type="ECO:0008006" key="21">
    <source>
        <dbReference type="Google" id="ProtNLM"/>
    </source>
</evidence>
<evidence type="ECO:0000256" key="6">
    <source>
        <dbReference type="ARBA" id="ARBA00022801"/>
    </source>
</evidence>
<dbReference type="CDD" id="cd17949">
    <property type="entry name" value="DEADc_DDX31"/>
    <property type="match status" value="1"/>
</dbReference>
<dbReference type="PROSITE" id="PS51192">
    <property type="entry name" value="HELICASE_ATP_BIND_1"/>
    <property type="match status" value="1"/>
</dbReference>
<name>A0A7R9FN44_9CRUS</name>
<dbReference type="SMART" id="SM01178">
    <property type="entry name" value="DUF4217"/>
    <property type="match status" value="1"/>
</dbReference>
<dbReference type="GO" id="GO:0005739">
    <property type="term" value="C:mitochondrion"/>
    <property type="evidence" value="ECO:0007669"/>
    <property type="project" value="TreeGrafter"/>
</dbReference>
<dbReference type="SMART" id="SM00487">
    <property type="entry name" value="DEXDc"/>
    <property type="match status" value="1"/>
</dbReference>
<dbReference type="InterPro" id="IPR012340">
    <property type="entry name" value="NA-bd_OB-fold"/>
</dbReference>
<dbReference type="GO" id="GO:0016787">
    <property type="term" value="F:hydrolase activity"/>
    <property type="evidence" value="ECO:0007669"/>
    <property type="project" value="UniProtKB-KW"/>
</dbReference>
<evidence type="ECO:0000256" key="1">
    <source>
        <dbReference type="ARBA" id="ARBA00006303"/>
    </source>
</evidence>
<evidence type="ECO:0000256" key="5">
    <source>
        <dbReference type="ARBA" id="ARBA00022741"/>
    </source>
</evidence>
<keyword evidence="7" id="KW-0347">Helicase</keyword>
<evidence type="ECO:0000259" key="16">
    <source>
        <dbReference type="PROSITE" id="PS50862"/>
    </source>
</evidence>
<keyword evidence="12" id="KW-0030">Aminoacyl-tRNA synthetase</keyword>
<comment type="similarity">
    <text evidence="2">Belongs to the SRP19 family.</text>
</comment>
<dbReference type="PANTHER" id="PTHR22594:SF5">
    <property type="entry name" value="ASPARTATE--TRNA LIGASE, MITOCHONDRIAL"/>
    <property type="match status" value="1"/>
</dbReference>
<comment type="function">
    <text evidence="14">Component of the signal recognition particle (SRP) complex, a ribonucleoprotein complex that mediates the cotranslational targeting of secretory and membrane proteins to the endoplasmic reticulum (ER). Binds directly to 7SL RNA. Mediates binding of SRP54 to the SRP complex.</text>
</comment>
<dbReference type="InterPro" id="IPR004115">
    <property type="entry name" value="GAD-like_sf"/>
</dbReference>
<dbReference type="InterPro" id="IPR027417">
    <property type="entry name" value="P-loop_NTPase"/>
</dbReference>
<dbReference type="SUPFAM" id="SSF69695">
    <property type="entry name" value="SRP19"/>
    <property type="match status" value="1"/>
</dbReference>
<dbReference type="GO" id="GO:0008312">
    <property type="term" value="F:7S RNA binding"/>
    <property type="evidence" value="ECO:0007669"/>
    <property type="project" value="InterPro"/>
</dbReference>
<dbReference type="Gene3D" id="3.30.56.30">
    <property type="entry name" value="Signal recognition particle, SRP19-like subunit"/>
    <property type="match status" value="1"/>
</dbReference>
<dbReference type="EMBL" id="CAJPEV010002247">
    <property type="protein sequence ID" value="CAG0896256.1"/>
    <property type="molecule type" value="Genomic_DNA"/>
</dbReference>
<dbReference type="GO" id="GO:0006422">
    <property type="term" value="P:aspartyl-tRNA aminoacylation"/>
    <property type="evidence" value="ECO:0007669"/>
    <property type="project" value="TreeGrafter"/>
</dbReference>
<dbReference type="InterPro" id="IPR002778">
    <property type="entry name" value="Signal_recog_particle_SRP19"/>
</dbReference>
<evidence type="ECO:0000259" key="18">
    <source>
        <dbReference type="PROSITE" id="PS51194"/>
    </source>
</evidence>
<evidence type="ECO:0000256" key="10">
    <source>
        <dbReference type="ARBA" id="ARBA00022917"/>
    </source>
</evidence>
<dbReference type="GO" id="GO:0006614">
    <property type="term" value="P:SRP-dependent cotranslational protein targeting to membrane"/>
    <property type="evidence" value="ECO:0007669"/>
    <property type="project" value="InterPro"/>
</dbReference>
<feature type="domain" description="Aminoacyl-transfer RNA synthetases class-II family profile" evidence="16">
    <location>
        <begin position="139"/>
        <end position="549"/>
    </location>
</feature>
<keyword evidence="20" id="KW-1185">Reference proteome</keyword>
<evidence type="ECO:0000256" key="11">
    <source>
        <dbReference type="ARBA" id="ARBA00023135"/>
    </source>
</evidence>
<organism evidence="19">
    <name type="scientific">Darwinula stevensoni</name>
    <dbReference type="NCBI Taxonomy" id="69355"/>
    <lineage>
        <taxon>Eukaryota</taxon>
        <taxon>Metazoa</taxon>
        <taxon>Ecdysozoa</taxon>
        <taxon>Arthropoda</taxon>
        <taxon>Crustacea</taxon>
        <taxon>Oligostraca</taxon>
        <taxon>Ostracoda</taxon>
        <taxon>Podocopa</taxon>
        <taxon>Podocopida</taxon>
        <taxon>Darwinulocopina</taxon>
        <taxon>Darwinuloidea</taxon>
        <taxon>Darwinulidae</taxon>
        <taxon>Darwinula</taxon>
    </lineage>
</organism>
<feature type="domain" description="Helicase ATP-binding" evidence="17">
    <location>
        <begin position="835"/>
        <end position="1017"/>
    </location>
</feature>
<dbReference type="InterPro" id="IPR004364">
    <property type="entry name" value="Aa-tRNA-synt_II"/>
</dbReference>
<proteinExistence type="inferred from homology"/>
<dbReference type="NCBIfam" id="NF001750">
    <property type="entry name" value="PRK00476.1"/>
    <property type="match status" value="1"/>
</dbReference>
<feature type="region of interest" description="Disordered" evidence="15">
    <location>
        <begin position="769"/>
        <end position="796"/>
    </location>
</feature>
<dbReference type="Pfam" id="PF13959">
    <property type="entry name" value="CTE_SPB4"/>
    <property type="match status" value="1"/>
</dbReference>